<dbReference type="AlphaFoldDB" id="A0A1L9BL60"/>
<keyword evidence="2" id="KW-1185">Reference proteome</keyword>
<dbReference type="EMBL" id="MPIN01000001">
    <property type="protein sequence ID" value="OJH42888.1"/>
    <property type="molecule type" value="Genomic_DNA"/>
</dbReference>
<reference evidence="1 2" key="2">
    <citation type="submission" date="2016-12" db="EMBL/GenBank/DDBJ databases">
        <title>Draft Genome Sequence of Cystobacter ferrugineus Strain Cbfe23.</title>
        <authorList>
            <person name="Akbar S."/>
            <person name="Dowd S.E."/>
            <person name="Stevens D.C."/>
        </authorList>
    </citation>
    <scope>NUCLEOTIDE SEQUENCE [LARGE SCALE GENOMIC DNA]</scope>
    <source>
        <strain evidence="1 2">Cbfe23</strain>
    </source>
</reference>
<evidence type="ECO:0000313" key="1">
    <source>
        <dbReference type="EMBL" id="OJH42888.1"/>
    </source>
</evidence>
<proteinExistence type="predicted"/>
<gene>
    <name evidence="1" type="ORF">BON30_03000</name>
</gene>
<sequence length="84" mass="9006">MKVWDEEGKLLGRVKAIGQTVLFVHRRPSKELWAVPLSHVQGVSGRGVTVSGRGHAALEPAGDRWSSEIVTAIHPLSESSNAPA</sequence>
<evidence type="ECO:0008006" key="3">
    <source>
        <dbReference type="Google" id="ProtNLM"/>
    </source>
</evidence>
<reference evidence="2" key="1">
    <citation type="submission" date="2016-11" db="EMBL/GenBank/DDBJ databases">
        <authorList>
            <person name="Shukria A."/>
            <person name="Stevens D.C."/>
        </authorList>
    </citation>
    <scope>NUCLEOTIDE SEQUENCE [LARGE SCALE GENOMIC DNA]</scope>
    <source>
        <strain evidence="2">Cbfe23</strain>
    </source>
</reference>
<dbReference type="Proteomes" id="UP000182229">
    <property type="component" value="Unassembled WGS sequence"/>
</dbReference>
<comment type="caution">
    <text evidence="1">The sequence shown here is derived from an EMBL/GenBank/DDBJ whole genome shotgun (WGS) entry which is preliminary data.</text>
</comment>
<accession>A0A1L9BL60</accession>
<dbReference type="STRING" id="83449.BON30_03000"/>
<evidence type="ECO:0000313" key="2">
    <source>
        <dbReference type="Proteomes" id="UP000182229"/>
    </source>
</evidence>
<name>A0A1L9BL60_9BACT</name>
<organism evidence="1 2">
    <name type="scientific">Cystobacter ferrugineus</name>
    <dbReference type="NCBI Taxonomy" id="83449"/>
    <lineage>
        <taxon>Bacteria</taxon>
        <taxon>Pseudomonadati</taxon>
        <taxon>Myxococcota</taxon>
        <taxon>Myxococcia</taxon>
        <taxon>Myxococcales</taxon>
        <taxon>Cystobacterineae</taxon>
        <taxon>Archangiaceae</taxon>
        <taxon>Cystobacter</taxon>
    </lineage>
</organism>
<protein>
    <recommendedName>
        <fullName evidence="3">PRC-barrel domain-containing protein</fullName>
    </recommendedName>
</protein>